<dbReference type="Proteomes" id="UP000466024">
    <property type="component" value="Unassembled WGS sequence"/>
</dbReference>
<protein>
    <submittedName>
        <fullName evidence="1">Uncharacterized protein</fullName>
    </submittedName>
</protein>
<gene>
    <name evidence="1" type="ORF">F0A16_21260</name>
</gene>
<keyword evidence="2" id="KW-1185">Reference proteome</keyword>
<dbReference type="EMBL" id="VTPX01000026">
    <property type="protein sequence ID" value="KAA0015200.1"/>
    <property type="molecule type" value="Genomic_DNA"/>
</dbReference>
<dbReference type="AlphaFoldDB" id="A0A640W854"/>
<reference evidence="1 2" key="1">
    <citation type="submission" date="2019-08" db="EMBL/GenBank/DDBJ databases">
        <title>Bioinformatics analysis of the strain L3 and L5.</title>
        <authorList>
            <person name="Li X."/>
        </authorList>
    </citation>
    <scope>NUCLEOTIDE SEQUENCE [LARGE SCALE GENOMIC DNA]</scope>
    <source>
        <strain evidence="1 2">L3</strain>
    </source>
</reference>
<proteinExistence type="predicted"/>
<sequence>MLEVVDAVNEVMGAVRVGVRLSSFGLSVRNPR</sequence>
<evidence type="ECO:0000313" key="2">
    <source>
        <dbReference type="Proteomes" id="UP000466024"/>
    </source>
</evidence>
<organism evidence="1 2">
    <name type="scientific">Salinicola corii</name>
    <dbReference type="NCBI Taxonomy" id="2606937"/>
    <lineage>
        <taxon>Bacteria</taxon>
        <taxon>Pseudomonadati</taxon>
        <taxon>Pseudomonadota</taxon>
        <taxon>Gammaproteobacteria</taxon>
        <taxon>Oceanospirillales</taxon>
        <taxon>Halomonadaceae</taxon>
        <taxon>Salinicola</taxon>
    </lineage>
</organism>
<evidence type="ECO:0000313" key="1">
    <source>
        <dbReference type="EMBL" id="KAA0015200.1"/>
    </source>
</evidence>
<comment type="caution">
    <text evidence="1">The sequence shown here is derived from an EMBL/GenBank/DDBJ whole genome shotgun (WGS) entry which is preliminary data.</text>
</comment>
<accession>A0A640W854</accession>
<name>A0A640W854_9GAMM</name>